<reference evidence="12 13" key="1">
    <citation type="submission" date="2016-08" db="EMBL/GenBank/DDBJ databases">
        <title>Evolution of the type three secretion system and type three effector repertoires in Xanthomonas.</title>
        <authorList>
            <person name="Merda D."/>
            <person name="Briand M."/>
            <person name="Bosis E."/>
            <person name="Rousseau C."/>
            <person name="Portier P."/>
            <person name="Jacques M.-A."/>
            <person name="Fischer-Le Saux M."/>
        </authorList>
    </citation>
    <scope>NUCLEOTIDE SEQUENCE [LARGE SCALE GENOMIC DNA]</scope>
    <source>
        <strain evidence="12 13">CFBP 4691</strain>
    </source>
</reference>
<feature type="domain" description="Alanine dehydrogenase/pyridine nucleotide transhydrogenase NAD(H)-binding" evidence="10">
    <location>
        <begin position="283"/>
        <end position="445"/>
    </location>
</feature>
<evidence type="ECO:0000256" key="2">
    <source>
        <dbReference type="ARBA" id="ARBA00005689"/>
    </source>
</evidence>
<dbReference type="InterPro" id="IPR007698">
    <property type="entry name" value="AlaDH/PNT_NAD(H)-bd"/>
</dbReference>
<keyword evidence="7" id="KW-0520">NAD</keyword>
<evidence type="ECO:0000256" key="4">
    <source>
        <dbReference type="ARBA" id="ARBA00022741"/>
    </source>
</evidence>
<evidence type="ECO:0000256" key="5">
    <source>
        <dbReference type="ARBA" id="ARBA00022857"/>
    </source>
</evidence>
<dbReference type="GO" id="GO:0016491">
    <property type="term" value="F:oxidoreductase activity"/>
    <property type="evidence" value="ECO:0007669"/>
    <property type="project" value="InterPro"/>
</dbReference>
<keyword evidence="5" id="KW-0521">NADP</keyword>
<dbReference type="AlphaFoldDB" id="A0A2S6ZEE5"/>
<dbReference type="SMART" id="SM01002">
    <property type="entry name" value="AlaDh_PNT_C"/>
    <property type="match status" value="1"/>
</dbReference>
<dbReference type="Gene3D" id="3.40.50.720">
    <property type="entry name" value="NAD(P)-binding Rossmann-like Domain"/>
    <property type="match status" value="2"/>
</dbReference>
<keyword evidence="13" id="KW-1185">Reference proteome</keyword>
<dbReference type="GO" id="GO:0008750">
    <property type="term" value="F:proton-translocating NAD(P)+ transhydrogenase activity"/>
    <property type="evidence" value="ECO:0007669"/>
    <property type="project" value="UniProtKB-EC"/>
</dbReference>
<feature type="region of interest" description="Disordered" evidence="9">
    <location>
        <begin position="1"/>
        <end position="23"/>
    </location>
</feature>
<dbReference type="SMART" id="SM01003">
    <property type="entry name" value="AlaDh_PNT_N"/>
    <property type="match status" value="1"/>
</dbReference>
<dbReference type="SUPFAM" id="SSF51735">
    <property type="entry name" value="NAD(P)-binding Rossmann-fold domains"/>
    <property type="match status" value="1"/>
</dbReference>
<comment type="catalytic activity">
    <reaction evidence="8">
        <text>NAD(+) + NADPH + H(+)(in) = NADH + NADP(+) + H(+)(out)</text>
        <dbReference type="Rhea" id="RHEA:47992"/>
        <dbReference type="ChEBI" id="CHEBI:15378"/>
        <dbReference type="ChEBI" id="CHEBI:57540"/>
        <dbReference type="ChEBI" id="CHEBI:57783"/>
        <dbReference type="ChEBI" id="CHEBI:57945"/>
        <dbReference type="ChEBI" id="CHEBI:58349"/>
        <dbReference type="EC" id="7.1.1.1"/>
    </reaction>
</comment>
<dbReference type="Pfam" id="PF01262">
    <property type="entry name" value="AlaDh_PNT_C"/>
    <property type="match status" value="1"/>
</dbReference>
<comment type="function">
    <text evidence="1">The transhydrogenation between NADH and NADP is coupled to respiration and ATP hydrolysis and functions as a proton pump across the membrane.</text>
</comment>
<organism evidence="12 13">
    <name type="scientific">Xanthomonas theicola</name>
    <dbReference type="NCBI Taxonomy" id="56464"/>
    <lineage>
        <taxon>Bacteria</taxon>
        <taxon>Pseudomonadati</taxon>
        <taxon>Pseudomonadota</taxon>
        <taxon>Gammaproteobacteria</taxon>
        <taxon>Lysobacterales</taxon>
        <taxon>Lysobacteraceae</taxon>
        <taxon>Xanthomonas</taxon>
    </lineage>
</organism>
<keyword evidence="6" id="KW-1278">Translocase</keyword>
<evidence type="ECO:0000256" key="9">
    <source>
        <dbReference type="SAM" id="MobiDB-lite"/>
    </source>
</evidence>
<dbReference type="Pfam" id="PF13610">
    <property type="entry name" value="DDE_Tnp_IS240"/>
    <property type="match status" value="1"/>
</dbReference>
<dbReference type="InterPro" id="IPR008143">
    <property type="entry name" value="Ala_DH/PNT_CS2"/>
</dbReference>
<dbReference type="Proteomes" id="UP000239898">
    <property type="component" value="Unassembled WGS sequence"/>
</dbReference>
<dbReference type="GO" id="GO:0050661">
    <property type="term" value="F:NADP binding"/>
    <property type="evidence" value="ECO:0007669"/>
    <property type="project" value="TreeGrafter"/>
</dbReference>
<evidence type="ECO:0000256" key="3">
    <source>
        <dbReference type="ARBA" id="ARBA00012943"/>
    </source>
</evidence>
<feature type="domain" description="Alanine dehydrogenase/pyridine nucleotide transhydrogenase N-terminal" evidence="11">
    <location>
        <begin position="141"/>
        <end position="274"/>
    </location>
</feature>
<proteinExistence type="inferred from homology"/>
<evidence type="ECO:0000313" key="13">
    <source>
        <dbReference type="Proteomes" id="UP000239898"/>
    </source>
</evidence>
<evidence type="ECO:0000256" key="8">
    <source>
        <dbReference type="ARBA" id="ARBA00048202"/>
    </source>
</evidence>
<dbReference type="EMBL" id="MIGX01000050">
    <property type="protein sequence ID" value="PPT90644.1"/>
    <property type="molecule type" value="Genomic_DNA"/>
</dbReference>
<dbReference type="InterPro" id="IPR032874">
    <property type="entry name" value="DDE_dom"/>
</dbReference>
<dbReference type="CDD" id="cd05304">
    <property type="entry name" value="Rubrum_tdh"/>
    <property type="match status" value="1"/>
</dbReference>
<dbReference type="PROSITE" id="PS00837">
    <property type="entry name" value="ALADH_PNT_2"/>
    <property type="match status" value="1"/>
</dbReference>
<dbReference type="GO" id="GO:0006740">
    <property type="term" value="P:NADPH regeneration"/>
    <property type="evidence" value="ECO:0007669"/>
    <property type="project" value="TreeGrafter"/>
</dbReference>
<dbReference type="InterPro" id="IPR007886">
    <property type="entry name" value="AlaDH/PNT_N"/>
</dbReference>
<evidence type="ECO:0000256" key="1">
    <source>
        <dbReference type="ARBA" id="ARBA00003943"/>
    </source>
</evidence>
<evidence type="ECO:0000259" key="10">
    <source>
        <dbReference type="SMART" id="SM01002"/>
    </source>
</evidence>
<protein>
    <recommendedName>
        <fullName evidence="3">proton-translocating NAD(P)(+) transhydrogenase</fullName>
        <ecNumber evidence="3">7.1.1.1</ecNumber>
    </recommendedName>
</protein>
<keyword evidence="4" id="KW-0547">Nucleotide-binding</keyword>
<dbReference type="PANTHER" id="PTHR10160">
    <property type="entry name" value="NAD(P) TRANSHYDROGENASE"/>
    <property type="match status" value="1"/>
</dbReference>
<dbReference type="SUPFAM" id="SSF52283">
    <property type="entry name" value="Formate/glycerate dehydrogenase catalytic domain-like"/>
    <property type="match status" value="1"/>
</dbReference>
<dbReference type="InterPro" id="IPR036291">
    <property type="entry name" value="NAD(P)-bd_dom_sf"/>
</dbReference>
<name>A0A2S6ZEE5_9XANT</name>
<dbReference type="PANTHER" id="PTHR10160:SF19">
    <property type="entry name" value="PROTON-TRANSLOCATING NAD(P)(+) TRANSHYDROGENASE"/>
    <property type="match status" value="1"/>
</dbReference>
<evidence type="ECO:0000313" key="12">
    <source>
        <dbReference type="EMBL" id="PPT90644.1"/>
    </source>
</evidence>
<sequence length="494" mass="52489">MSNDVRQKQIPRPINTDRAPSHGRVLAPLKREERCPSDVEHRQIKYRNDVIECHHGKPKRIIGATLRFTSMKTAYATVKGIEVMRALREGRAASFYFGHPLGKMRPVSRVLEMQASVTRPEACPSSCLQQCPGNRMAVQVLVVKESAYGERRVAATPETVKRLGALGAQVHVEPGAGAAAGFVDAAYLAAGAQLADAASPAHADLVLCVQPLPVAALNQLKSAAGVVGILQPQADPARAEAMRARQLVAFPLERLPRSTRAQAMDVLSSQAGMAGYKATLIAAQLAPRFFPMLTTAAGTIRPSKVLIVGAGVAGLQAIATAKRLGAQVEGFDVRPETREQIESLGGRFLDLGVSAAGEGGYARQLTDVERAEQQQRLADHLKSIDVVVCTAAVPGRPAPKILSAAMVEGMKPGGVVVDLAAETGGNCELTRPGETIDHGGVLVAGPLDLASMGAVHASEMYARNVCNFVALFLKDGVIVYDWDDELLAKTRWTG</sequence>
<accession>A0A2S6ZEE5</accession>
<dbReference type="GO" id="GO:0005886">
    <property type="term" value="C:plasma membrane"/>
    <property type="evidence" value="ECO:0007669"/>
    <property type="project" value="TreeGrafter"/>
</dbReference>
<comment type="similarity">
    <text evidence="2">Belongs to the AlaDH/PNT family.</text>
</comment>
<evidence type="ECO:0000256" key="7">
    <source>
        <dbReference type="ARBA" id="ARBA00023027"/>
    </source>
</evidence>
<comment type="caution">
    <text evidence="12">The sequence shown here is derived from an EMBL/GenBank/DDBJ whole genome shotgun (WGS) entry which is preliminary data.</text>
</comment>
<dbReference type="Pfam" id="PF05222">
    <property type="entry name" value="AlaDh_PNT_N"/>
    <property type="match status" value="1"/>
</dbReference>
<dbReference type="EC" id="7.1.1.1" evidence="3"/>
<evidence type="ECO:0000259" key="11">
    <source>
        <dbReference type="SMART" id="SM01003"/>
    </source>
</evidence>
<evidence type="ECO:0000256" key="6">
    <source>
        <dbReference type="ARBA" id="ARBA00022967"/>
    </source>
</evidence>
<gene>
    <name evidence="12" type="ORF">XthCFBP4691_11400</name>
</gene>